<keyword evidence="4" id="KW-1185">Reference proteome</keyword>
<dbReference type="InterPro" id="IPR036061">
    <property type="entry name" value="CheW-like_dom_sf"/>
</dbReference>
<dbReference type="OrthoDB" id="9790406at2"/>
<sequence>MKSPEEYFIDRDFPVEPQTETLSDSEKAFVEKFLGVSAENGQGDLVLPRPVQAESVTSFAAQPQEQEHSAGAEKSAGVPTAPEKCDENLEQAAPAETVDADDFEEKLKEENSLQLVAFTLNGQEYTVPIEAVQEVIKYVTPTKLPSAPAYVAGIVNLRGHVTPLITTGSLLGGGEDGDGCRFIMVCRRKGLQLGLLIETVKTMYRVEQNRIDWHVESHLGSDAEYVMGLLKADDQRLVGILSVDRIVQHVLMA</sequence>
<feature type="domain" description="CheW-like" evidence="2">
    <location>
        <begin position="112"/>
        <end position="252"/>
    </location>
</feature>
<dbReference type="InterPro" id="IPR002545">
    <property type="entry name" value="CheW-lke_dom"/>
</dbReference>
<proteinExistence type="predicted"/>
<evidence type="ECO:0000256" key="1">
    <source>
        <dbReference type="SAM" id="MobiDB-lite"/>
    </source>
</evidence>
<name>A0A1T4WID0_9BACT</name>
<evidence type="ECO:0000313" key="4">
    <source>
        <dbReference type="Proteomes" id="UP000189733"/>
    </source>
</evidence>
<dbReference type="PANTHER" id="PTHR22617">
    <property type="entry name" value="CHEMOTAXIS SENSOR HISTIDINE KINASE-RELATED"/>
    <property type="match status" value="1"/>
</dbReference>
<dbReference type="RefSeq" id="WP_078685510.1">
    <property type="nucleotide sequence ID" value="NZ_FUYA01000007.1"/>
</dbReference>
<feature type="region of interest" description="Disordered" evidence="1">
    <location>
        <begin position="56"/>
        <end position="84"/>
    </location>
</feature>
<dbReference type="Proteomes" id="UP000189733">
    <property type="component" value="Unassembled WGS sequence"/>
</dbReference>
<organism evidence="3 4">
    <name type="scientific">Desulfobaculum bizertense DSM 18034</name>
    <dbReference type="NCBI Taxonomy" id="1121442"/>
    <lineage>
        <taxon>Bacteria</taxon>
        <taxon>Pseudomonadati</taxon>
        <taxon>Thermodesulfobacteriota</taxon>
        <taxon>Desulfovibrionia</taxon>
        <taxon>Desulfovibrionales</taxon>
        <taxon>Desulfovibrionaceae</taxon>
        <taxon>Desulfobaculum</taxon>
    </lineage>
</organism>
<dbReference type="Gene3D" id="2.40.50.180">
    <property type="entry name" value="CheA-289, Domain 4"/>
    <property type="match status" value="1"/>
</dbReference>
<accession>A0A1T4WID0</accession>
<protein>
    <submittedName>
        <fullName evidence="3">Purine-binding chemotaxis protein CheW</fullName>
    </submittedName>
</protein>
<dbReference type="SUPFAM" id="SSF50341">
    <property type="entry name" value="CheW-like"/>
    <property type="match status" value="1"/>
</dbReference>
<dbReference type="GO" id="GO:0007165">
    <property type="term" value="P:signal transduction"/>
    <property type="evidence" value="ECO:0007669"/>
    <property type="project" value="InterPro"/>
</dbReference>
<dbReference type="PROSITE" id="PS50851">
    <property type="entry name" value="CHEW"/>
    <property type="match status" value="1"/>
</dbReference>
<dbReference type="AlphaFoldDB" id="A0A1T4WID0"/>
<evidence type="ECO:0000259" key="2">
    <source>
        <dbReference type="PROSITE" id="PS50851"/>
    </source>
</evidence>
<dbReference type="InterPro" id="IPR039315">
    <property type="entry name" value="CheW"/>
</dbReference>
<dbReference type="Pfam" id="PF01584">
    <property type="entry name" value="CheW"/>
    <property type="match status" value="1"/>
</dbReference>
<dbReference type="GO" id="GO:0006935">
    <property type="term" value="P:chemotaxis"/>
    <property type="evidence" value="ECO:0007669"/>
    <property type="project" value="InterPro"/>
</dbReference>
<dbReference type="STRING" id="1121442.SAMN02745702_02231"/>
<evidence type="ECO:0000313" key="3">
    <source>
        <dbReference type="EMBL" id="SKA76411.1"/>
    </source>
</evidence>
<dbReference type="EMBL" id="FUYA01000007">
    <property type="protein sequence ID" value="SKA76411.1"/>
    <property type="molecule type" value="Genomic_DNA"/>
</dbReference>
<reference evidence="3 4" key="1">
    <citation type="submission" date="2017-02" db="EMBL/GenBank/DDBJ databases">
        <authorList>
            <person name="Peterson S.W."/>
        </authorList>
    </citation>
    <scope>NUCLEOTIDE SEQUENCE [LARGE SCALE GENOMIC DNA]</scope>
    <source>
        <strain evidence="3 4">DSM 18034</strain>
    </source>
</reference>
<dbReference type="PANTHER" id="PTHR22617:SF23">
    <property type="entry name" value="CHEMOTAXIS PROTEIN CHEW"/>
    <property type="match status" value="1"/>
</dbReference>
<gene>
    <name evidence="3" type="ORF">SAMN02745702_02231</name>
</gene>
<dbReference type="Gene3D" id="2.30.30.40">
    <property type="entry name" value="SH3 Domains"/>
    <property type="match status" value="1"/>
</dbReference>
<dbReference type="SMART" id="SM00260">
    <property type="entry name" value="CheW"/>
    <property type="match status" value="1"/>
</dbReference>
<dbReference type="GO" id="GO:0005829">
    <property type="term" value="C:cytosol"/>
    <property type="evidence" value="ECO:0007669"/>
    <property type="project" value="TreeGrafter"/>
</dbReference>